<reference evidence="2 3" key="1">
    <citation type="submission" date="2019-10" db="EMBL/GenBank/DDBJ databases">
        <title>New genus of Silvanigrellaceae.</title>
        <authorList>
            <person name="Pitt A."/>
            <person name="Hahn M.W."/>
        </authorList>
    </citation>
    <scope>NUCLEOTIDE SEQUENCE [LARGE SCALE GENOMIC DNA]</scope>
    <source>
        <strain evidence="2 3">33A1-SZDP</strain>
    </source>
</reference>
<dbReference type="AlphaFoldDB" id="A0A833N1L7"/>
<evidence type="ECO:0000256" key="1">
    <source>
        <dbReference type="SAM" id="SignalP"/>
    </source>
</evidence>
<evidence type="ECO:0000313" key="3">
    <source>
        <dbReference type="Proteomes" id="UP000442694"/>
    </source>
</evidence>
<dbReference type="Proteomes" id="UP000442694">
    <property type="component" value="Unassembled WGS sequence"/>
</dbReference>
<accession>A0A833N1L7</accession>
<feature type="chain" id="PRO_5032683310" evidence="1">
    <location>
        <begin position="23"/>
        <end position="238"/>
    </location>
</feature>
<evidence type="ECO:0000313" key="2">
    <source>
        <dbReference type="EMBL" id="KAB8030935.1"/>
    </source>
</evidence>
<feature type="signal peptide" evidence="1">
    <location>
        <begin position="1"/>
        <end position="22"/>
    </location>
</feature>
<dbReference type="SUPFAM" id="SSF101898">
    <property type="entry name" value="NHL repeat"/>
    <property type="match status" value="1"/>
</dbReference>
<name>A0A833N1L7_9BACT</name>
<keyword evidence="3" id="KW-1185">Reference proteome</keyword>
<dbReference type="RefSeq" id="WP_152212862.1">
    <property type="nucleotide sequence ID" value="NZ_WFLN01000006.1"/>
</dbReference>
<protein>
    <submittedName>
        <fullName evidence="2">Uncharacterized protein</fullName>
    </submittedName>
</protein>
<proteinExistence type="predicted"/>
<dbReference type="EMBL" id="WFLN01000006">
    <property type="protein sequence ID" value="KAB8030935.1"/>
    <property type="molecule type" value="Genomic_DNA"/>
</dbReference>
<gene>
    <name evidence="2" type="ORF">GCL57_08160</name>
</gene>
<organism evidence="2 3">
    <name type="scientific">Fluviispira multicolorata</name>
    <dbReference type="NCBI Taxonomy" id="2654512"/>
    <lineage>
        <taxon>Bacteria</taxon>
        <taxon>Pseudomonadati</taxon>
        <taxon>Bdellovibrionota</taxon>
        <taxon>Oligoflexia</taxon>
        <taxon>Silvanigrellales</taxon>
        <taxon>Silvanigrellaceae</taxon>
        <taxon>Fluviispira</taxon>
    </lineage>
</organism>
<sequence length="238" mass="26992">MRKKIVLLTSLFFTNFSTNIYADNAQNESVLEAQAKILYPMNTMAISNSNRVEKWNSFSSSWSDLGYMGGWPVKMMTYAESNILLAVHLDGRMGQWTGTNWEDLGFPGGWNLKMVAFDYKEAKYWSVGVDGNVGKWNGKSWYNFGNLDGWNVKMVAFDLAGTFWCVSEAGNMGRWNGKHIENLGNLGGWKMKMIAFDKLGNLWGISNQGIIGKWNGNFWDTNGPINNLALNWVFWSVK</sequence>
<comment type="caution">
    <text evidence="2">The sequence shown here is derived from an EMBL/GenBank/DDBJ whole genome shotgun (WGS) entry which is preliminary data.</text>
</comment>
<keyword evidence="1" id="KW-0732">Signal</keyword>